<dbReference type="InterPro" id="IPR002781">
    <property type="entry name" value="TM_pro_TauE-like"/>
</dbReference>
<dbReference type="GO" id="GO:0005886">
    <property type="term" value="C:plasma membrane"/>
    <property type="evidence" value="ECO:0007669"/>
    <property type="project" value="UniProtKB-SubCell"/>
</dbReference>
<evidence type="ECO:0000256" key="4">
    <source>
        <dbReference type="ARBA" id="ARBA00022475"/>
    </source>
</evidence>
<protein>
    <recommendedName>
        <fullName evidence="8">Probable membrane transporter protein</fullName>
    </recommendedName>
</protein>
<comment type="caution">
    <text evidence="9">The sequence shown here is derived from an EMBL/GenBank/DDBJ whole genome shotgun (WGS) entry which is preliminary data.</text>
</comment>
<feature type="transmembrane region" description="Helical" evidence="8">
    <location>
        <begin position="69"/>
        <end position="88"/>
    </location>
</feature>
<evidence type="ECO:0000256" key="5">
    <source>
        <dbReference type="ARBA" id="ARBA00022692"/>
    </source>
</evidence>
<evidence type="ECO:0000313" key="9">
    <source>
        <dbReference type="EMBL" id="TDP01875.1"/>
    </source>
</evidence>
<dbReference type="Proteomes" id="UP000294656">
    <property type="component" value="Unassembled WGS sequence"/>
</dbReference>
<evidence type="ECO:0000256" key="3">
    <source>
        <dbReference type="ARBA" id="ARBA00022448"/>
    </source>
</evidence>
<keyword evidence="4 8" id="KW-1003">Cell membrane</keyword>
<evidence type="ECO:0000256" key="2">
    <source>
        <dbReference type="ARBA" id="ARBA00009142"/>
    </source>
</evidence>
<name>A0A4R6MJF8_9GAMM</name>
<accession>A0A4R6MJF8</accession>
<evidence type="ECO:0000256" key="6">
    <source>
        <dbReference type="ARBA" id="ARBA00022989"/>
    </source>
</evidence>
<keyword evidence="10" id="KW-1185">Reference proteome</keyword>
<evidence type="ECO:0000256" key="1">
    <source>
        <dbReference type="ARBA" id="ARBA00004651"/>
    </source>
</evidence>
<comment type="subcellular location">
    <subcellularLocation>
        <location evidence="1 8">Cell membrane</location>
        <topology evidence="1 8">Multi-pass membrane protein</topology>
    </subcellularLocation>
</comment>
<feature type="transmembrane region" description="Helical" evidence="8">
    <location>
        <begin position="195"/>
        <end position="214"/>
    </location>
</feature>
<evidence type="ECO:0000256" key="8">
    <source>
        <dbReference type="RuleBase" id="RU363041"/>
    </source>
</evidence>
<reference evidence="9 10" key="1">
    <citation type="submission" date="2019-03" db="EMBL/GenBank/DDBJ databases">
        <title>Genomic Encyclopedia of Type Strains, Phase III (KMG-III): the genomes of soil and plant-associated and newly described type strains.</title>
        <authorList>
            <person name="Whitman W."/>
        </authorList>
    </citation>
    <scope>NUCLEOTIDE SEQUENCE [LARGE SCALE GENOMIC DNA]</scope>
    <source>
        <strain evidence="9 10">CECT 7378</strain>
    </source>
</reference>
<keyword evidence="6 8" id="KW-1133">Transmembrane helix</keyword>
<dbReference type="InterPro" id="IPR052017">
    <property type="entry name" value="TSUP"/>
</dbReference>
<dbReference type="EMBL" id="SNXC01000001">
    <property type="protein sequence ID" value="TDP01875.1"/>
    <property type="molecule type" value="Genomic_DNA"/>
</dbReference>
<evidence type="ECO:0000256" key="7">
    <source>
        <dbReference type="ARBA" id="ARBA00023136"/>
    </source>
</evidence>
<keyword evidence="3" id="KW-0813">Transport</keyword>
<organism evidence="9 10">
    <name type="scientific">Marinomonas balearica</name>
    <dbReference type="NCBI Taxonomy" id="491947"/>
    <lineage>
        <taxon>Bacteria</taxon>
        <taxon>Pseudomonadati</taxon>
        <taxon>Pseudomonadota</taxon>
        <taxon>Gammaproteobacteria</taxon>
        <taxon>Oceanospirillales</taxon>
        <taxon>Oceanospirillaceae</taxon>
        <taxon>Marinomonas</taxon>
    </lineage>
</organism>
<dbReference type="PANTHER" id="PTHR30269">
    <property type="entry name" value="TRANSMEMBRANE PROTEIN YFCA"/>
    <property type="match status" value="1"/>
</dbReference>
<feature type="transmembrane region" description="Helical" evidence="8">
    <location>
        <begin position="126"/>
        <end position="149"/>
    </location>
</feature>
<feature type="transmembrane region" description="Helical" evidence="8">
    <location>
        <begin position="169"/>
        <end position="188"/>
    </location>
</feature>
<dbReference type="Pfam" id="PF01925">
    <property type="entry name" value="TauE"/>
    <property type="match status" value="1"/>
</dbReference>
<keyword evidence="5 8" id="KW-0812">Transmembrane</keyword>
<sequence>MDVTVLILLIAGLITGFSKFSVGGMGMLVLPIIMIAFPGQEALAVMLPLYIVTDFMAIYSYRKHIKWTVLLRLMPLAFLGVLVGASVLSSLDATQFMTILGIVILSMLALGVYLEMRPATFMQSTWAAYVMGFLGGSVSMIANAAGPIYSLYFLEQKLSKESYVSTRAWAFFLINLSKLPMYFFLGLFTHESLQASIYALPGLAIGIWIGYHFLKRVKPHHFKWVIRILSAMAAFKLFVLS</sequence>
<dbReference type="PANTHER" id="PTHR30269:SF37">
    <property type="entry name" value="MEMBRANE TRANSPORTER PROTEIN"/>
    <property type="match status" value="1"/>
</dbReference>
<proteinExistence type="inferred from homology"/>
<gene>
    <name evidence="9" type="ORF">DFP79_0050</name>
</gene>
<feature type="transmembrane region" description="Helical" evidence="8">
    <location>
        <begin position="28"/>
        <end position="57"/>
    </location>
</feature>
<dbReference type="AlphaFoldDB" id="A0A4R6MJF8"/>
<evidence type="ECO:0000313" key="10">
    <source>
        <dbReference type="Proteomes" id="UP000294656"/>
    </source>
</evidence>
<dbReference type="RefSeq" id="WP_133501825.1">
    <property type="nucleotide sequence ID" value="NZ_SNXC01000001.1"/>
</dbReference>
<comment type="similarity">
    <text evidence="2 8">Belongs to the 4-toluene sulfonate uptake permease (TSUP) (TC 2.A.102) family.</text>
</comment>
<dbReference type="OrthoDB" id="9801058at2"/>
<feature type="transmembrane region" description="Helical" evidence="8">
    <location>
        <begin position="94"/>
        <end position="114"/>
    </location>
</feature>
<keyword evidence="7 8" id="KW-0472">Membrane</keyword>